<dbReference type="Pfam" id="PF12796">
    <property type="entry name" value="Ank_2"/>
    <property type="match status" value="1"/>
</dbReference>
<dbReference type="InterPro" id="IPR029071">
    <property type="entry name" value="Ubiquitin-like_domsf"/>
</dbReference>
<reference evidence="3" key="1">
    <citation type="submission" date="2025-08" db="UniProtKB">
        <authorList>
            <consortium name="Ensembl"/>
        </authorList>
    </citation>
    <scope>IDENTIFICATION</scope>
</reference>
<dbReference type="OMA" id="KWKQWTS"/>
<dbReference type="InterPro" id="IPR000626">
    <property type="entry name" value="Ubiquitin-like_dom"/>
</dbReference>
<dbReference type="InterPro" id="IPR002110">
    <property type="entry name" value="Ankyrin_rpt"/>
</dbReference>
<dbReference type="InterPro" id="IPR039323">
    <property type="entry name" value="ANKRD_45/46/60"/>
</dbReference>
<keyword evidence="1" id="KW-0040">ANK repeat</keyword>
<dbReference type="PANTHER" id="PTHR22677:SF3">
    <property type="entry name" value="ANKYRIN REPEAT DOMAIN-CONTAINING PROTEIN 60"/>
    <property type="match status" value="1"/>
</dbReference>
<dbReference type="PROSITE" id="PS50088">
    <property type="entry name" value="ANK_REPEAT"/>
    <property type="match status" value="1"/>
</dbReference>
<evidence type="ECO:0000313" key="3">
    <source>
        <dbReference type="Ensembl" id="ENSPMAP00000009753.1"/>
    </source>
</evidence>
<dbReference type="GeneTree" id="ENSGT00390000015137"/>
<dbReference type="SUPFAM" id="SSF54236">
    <property type="entry name" value="Ubiquitin-like"/>
    <property type="match status" value="1"/>
</dbReference>
<accession>S4RX13</accession>
<dbReference type="STRING" id="7757.ENSPMAP00000009753"/>
<dbReference type="PROSITE" id="PS50053">
    <property type="entry name" value="UBIQUITIN_2"/>
    <property type="match status" value="1"/>
</dbReference>
<evidence type="ECO:0000259" key="2">
    <source>
        <dbReference type="PROSITE" id="PS50053"/>
    </source>
</evidence>
<sequence>RALLVDSGELVDLPGCHRDTRVRQVKELLEITAGIPSDLQRLSYLDEGDLADEATLCSLDTVAGATLGVRVWQHDGWHRLVTAALRGDPEVLRLGVTDDLSYGDFRTPHAARLSAADLSAWRSRRAFVALFVAAHRNHAGLVGLLLRHGASASATTPCGRTALHAAAASGSLEALHKLLRHGAPADARDAAGLTALELARR</sequence>
<proteinExistence type="predicted"/>
<organism evidence="3">
    <name type="scientific">Petromyzon marinus</name>
    <name type="common">Sea lamprey</name>
    <dbReference type="NCBI Taxonomy" id="7757"/>
    <lineage>
        <taxon>Eukaryota</taxon>
        <taxon>Metazoa</taxon>
        <taxon>Chordata</taxon>
        <taxon>Craniata</taxon>
        <taxon>Vertebrata</taxon>
        <taxon>Cyclostomata</taxon>
        <taxon>Hyperoartia</taxon>
        <taxon>Petromyzontiformes</taxon>
        <taxon>Petromyzontidae</taxon>
        <taxon>Petromyzon</taxon>
    </lineage>
</organism>
<feature type="repeat" description="ANK" evidence="1">
    <location>
        <begin position="158"/>
        <end position="190"/>
    </location>
</feature>
<dbReference type="Gene3D" id="1.25.40.20">
    <property type="entry name" value="Ankyrin repeat-containing domain"/>
    <property type="match status" value="1"/>
</dbReference>
<dbReference type="PROSITE" id="PS50297">
    <property type="entry name" value="ANK_REP_REGION"/>
    <property type="match status" value="1"/>
</dbReference>
<protein>
    <submittedName>
        <fullName evidence="3">Ankyrin repeat domain 60</fullName>
    </submittedName>
</protein>
<reference evidence="3" key="2">
    <citation type="submission" date="2025-09" db="UniProtKB">
        <authorList>
            <consortium name="Ensembl"/>
        </authorList>
    </citation>
    <scope>IDENTIFICATION</scope>
</reference>
<dbReference type="HOGENOM" id="CLU_064312_1_0_1"/>
<dbReference type="PANTHER" id="PTHR22677">
    <property type="entry name" value="ANKYRIN REPEAT DOMAIN-CONTAINING PROTEIN 60"/>
    <property type="match status" value="1"/>
</dbReference>
<dbReference type="AlphaFoldDB" id="S4RX13"/>
<dbReference type="SMART" id="SM00248">
    <property type="entry name" value="ANK"/>
    <property type="match status" value="2"/>
</dbReference>
<dbReference type="SUPFAM" id="SSF48403">
    <property type="entry name" value="Ankyrin repeat"/>
    <property type="match status" value="1"/>
</dbReference>
<dbReference type="Gene3D" id="3.10.20.90">
    <property type="entry name" value="Phosphatidylinositol 3-kinase Catalytic Subunit, Chain A, domain 1"/>
    <property type="match status" value="1"/>
</dbReference>
<feature type="domain" description="Ubiquitin-like" evidence="2">
    <location>
        <begin position="22"/>
        <end position="76"/>
    </location>
</feature>
<name>S4RX13_PETMA</name>
<dbReference type="InterPro" id="IPR036770">
    <property type="entry name" value="Ankyrin_rpt-contain_sf"/>
</dbReference>
<dbReference type="Ensembl" id="ENSPMAT00000009794.1">
    <property type="protein sequence ID" value="ENSPMAP00000009753.1"/>
    <property type="gene ID" value="ENSPMAG00000008852.1"/>
</dbReference>
<evidence type="ECO:0000256" key="1">
    <source>
        <dbReference type="PROSITE-ProRule" id="PRU00023"/>
    </source>
</evidence>